<evidence type="ECO:0000256" key="1">
    <source>
        <dbReference type="ARBA" id="ARBA00009410"/>
    </source>
</evidence>
<evidence type="ECO:0000256" key="3">
    <source>
        <dbReference type="SAM" id="Phobius"/>
    </source>
</evidence>
<accession>A0A366DKJ3</accession>
<name>A0A366DKJ3_9HYPH</name>
<dbReference type="Gene3D" id="3.50.50.60">
    <property type="entry name" value="FAD/NAD(P)-binding domain"/>
    <property type="match status" value="1"/>
</dbReference>
<dbReference type="SUPFAM" id="SSF51905">
    <property type="entry name" value="FAD/NAD(P)-binding domain"/>
    <property type="match status" value="1"/>
</dbReference>
<dbReference type="Proteomes" id="UP000252893">
    <property type="component" value="Unassembled WGS sequence"/>
</dbReference>
<dbReference type="RefSeq" id="WP_113946159.1">
    <property type="nucleotide sequence ID" value="NZ_JBHEEG010000011.1"/>
</dbReference>
<dbReference type="InterPro" id="IPR036188">
    <property type="entry name" value="FAD/NAD-bd_sf"/>
</dbReference>
<dbReference type="GO" id="GO:0005737">
    <property type="term" value="C:cytoplasm"/>
    <property type="evidence" value="ECO:0007669"/>
    <property type="project" value="TreeGrafter"/>
</dbReference>
<reference evidence="5 6" key="1">
    <citation type="submission" date="2018-06" db="EMBL/GenBank/DDBJ databases">
        <title>Genomic Encyclopedia of Type Strains, Phase IV (KMG-IV): sequencing the most valuable type-strain genomes for metagenomic binning, comparative biology and taxonomic classification.</title>
        <authorList>
            <person name="Goeker M."/>
        </authorList>
    </citation>
    <scope>NUCLEOTIDE SEQUENCE [LARGE SCALE GENOMIC DNA]</scope>
    <source>
        <strain evidence="5 6">DSM 25619</strain>
    </source>
</reference>
<keyword evidence="3" id="KW-0812">Transmembrane</keyword>
<evidence type="ECO:0000256" key="2">
    <source>
        <dbReference type="ARBA" id="ARBA00023002"/>
    </source>
</evidence>
<dbReference type="GO" id="GO:0005886">
    <property type="term" value="C:plasma membrane"/>
    <property type="evidence" value="ECO:0007669"/>
    <property type="project" value="TreeGrafter"/>
</dbReference>
<dbReference type="EMBL" id="QNRH01000012">
    <property type="protein sequence ID" value="RBO90556.1"/>
    <property type="molecule type" value="Genomic_DNA"/>
</dbReference>
<dbReference type="AlphaFoldDB" id="A0A366DKJ3"/>
<evidence type="ECO:0000259" key="4">
    <source>
        <dbReference type="Pfam" id="PF01266"/>
    </source>
</evidence>
<keyword evidence="3" id="KW-0472">Membrane</keyword>
<dbReference type="Gene3D" id="3.30.9.10">
    <property type="entry name" value="D-Amino Acid Oxidase, subunit A, domain 2"/>
    <property type="match status" value="1"/>
</dbReference>
<keyword evidence="6" id="KW-1185">Reference proteome</keyword>
<proteinExistence type="inferred from homology"/>
<feature type="domain" description="FAD dependent oxidoreductase" evidence="4">
    <location>
        <begin position="20"/>
        <end position="412"/>
    </location>
</feature>
<comment type="caution">
    <text evidence="5">The sequence shown here is derived from an EMBL/GenBank/DDBJ whole genome shotgun (WGS) entry which is preliminary data.</text>
</comment>
<dbReference type="PANTHER" id="PTHR13847:SF280">
    <property type="entry name" value="D-AMINO ACID DEHYDROGENASE"/>
    <property type="match status" value="1"/>
</dbReference>
<organism evidence="5 6">
    <name type="scientific">Pseudochrobactrum asaccharolyticum</name>
    <dbReference type="NCBI Taxonomy" id="354351"/>
    <lineage>
        <taxon>Bacteria</taxon>
        <taxon>Pseudomonadati</taxon>
        <taxon>Pseudomonadota</taxon>
        <taxon>Alphaproteobacteria</taxon>
        <taxon>Hyphomicrobiales</taxon>
        <taxon>Brucellaceae</taxon>
        <taxon>Pseudochrobactrum</taxon>
    </lineage>
</organism>
<feature type="transmembrane region" description="Helical" evidence="3">
    <location>
        <begin position="20"/>
        <end position="37"/>
    </location>
</feature>
<dbReference type="Pfam" id="PF01266">
    <property type="entry name" value="DAO"/>
    <property type="match status" value="1"/>
</dbReference>
<gene>
    <name evidence="5" type="ORF">DFR47_11226</name>
</gene>
<evidence type="ECO:0000313" key="6">
    <source>
        <dbReference type="Proteomes" id="UP000252893"/>
    </source>
</evidence>
<keyword evidence="3" id="KW-1133">Transmembrane helix</keyword>
<dbReference type="GO" id="GO:0055130">
    <property type="term" value="P:D-alanine catabolic process"/>
    <property type="evidence" value="ECO:0007669"/>
    <property type="project" value="TreeGrafter"/>
</dbReference>
<keyword evidence="2" id="KW-0560">Oxidoreductase</keyword>
<evidence type="ECO:0000313" key="5">
    <source>
        <dbReference type="EMBL" id="RBO90556.1"/>
    </source>
</evidence>
<dbReference type="InterPro" id="IPR006076">
    <property type="entry name" value="FAD-dep_OxRdtase"/>
</dbReference>
<dbReference type="PANTHER" id="PTHR13847">
    <property type="entry name" value="SARCOSINE DEHYDROGENASE-RELATED"/>
    <property type="match status" value="1"/>
</dbReference>
<dbReference type="OrthoDB" id="9787190at2"/>
<dbReference type="GO" id="GO:0008718">
    <property type="term" value="F:D-amino-acid dehydrogenase activity"/>
    <property type="evidence" value="ECO:0007669"/>
    <property type="project" value="TreeGrafter"/>
</dbReference>
<sequence>MGPQTDSVQSSPSLPKKTQIVIIGGGIIGVSAALFLAQRGIPVTLLEKGVIAGEQSSRNWGWCRHTGRDSREMPLIVESMKLWEQMNALTGRETGFRTTGIAFAAEKEENLEKWREWVQIAKEHGIDSQVVGKQQAEALAPGLQRQLHGALYTAADGRAEPQKAAPAMAEKARELGAIIMQNCAVRRIETTNGRVSSVITEQGAIGCEAIVVAGGSWSRLICSDLGTTLPQLKMRSSVLRTTPVEAGVDAAIAFSDFALRKRMDGGYTVASLSGSIADIVPDSFRFLPKFIPALRTEWKTVRLRFGQRFIEEAFEWKLRPADQTSIFEKIRILDPEPHKAANQAVFKALQQALPAFKNVQIAQQWAGLIDTTPDIVPVISPLDHIPNCIVATGFSGHGFGIGPGAGKLIADMVTNERPVVDPAPFHINRFSDGSKIHIEMW</sequence>
<protein>
    <submittedName>
        <fullName evidence="5">Sarcosine oxidase subunit beta</fullName>
    </submittedName>
</protein>
<comment type="similarity">
    <text evidence="1">Belongs to the DadA oxidoreductase family.</text>
</comment>